<dbReference type="InterPro" id="IPR042099">
    <property type="entry name" value="ANL_N_sf"/>
</dbReference>
<accession>A0A6P8ZBZ5</accession>
<feature type="domain" description="AMP-dependent synthetase/ligase" evidence="4">
    <location>
        <begin position="43"/>
        <end position="400"/>
    </location>
</feature>
<organism evidence="6 7">
    <name type="scientific">Drosophila albomicans</name>
    <name type="common">Fruit fly</name>
    <dbReference type="NCBI Taxonomy" id="7291"/>
    <lineage>
        <taxon>Eukaryota</taxon>
        <taxon>Metazoa</taxon>
        <taxon>Ecdysozoa</taxon>
        <taxon>Arthropoda</taxon>
        <taxon>Hexapoda</taxon>
        <taxon>Insecta</taxon>
        <taxon>Pterygota</taxon>
        <taxon>Neoptera</taxon>
        <taxon>Endopterygota</taxon>
        <taxon>Diptera</taxon>
        <taxon>Brachycera</taxon>
        <taxon>Muscomorpha</taxon>
        <taxon>Ephydroidea</taxon>
        <taxon>Drosophilidae</taxon>
        <taxon>Drosophila</taxon>
    </lineage>
</organism>
<reference evidence="7" key="1">
    <citation type="submission" date="2025-08" db="UniProtKB">
        <authorList>
            <consortium name="RefSeq"/>
        </authorList>
    </citation>
    <scope>IDENTIFICATION</scope>
    <source>
        <strain evidence="7">15112-1751.03</strain>
        <tissue evidence="7">Whole Adult</tissue>
    </source>
</reference>
<dbReference type="FunFam" id="3.40.50.12780:FF:000025">
    <property type="entry name" value="luciferin 4-monooxygenase"/>
    <property type="match status" value="1"/>
</dbReference>
<dbReference type="Proteomes" id="UP000515160">
    <property type="component" value="Chromosome 2R"/>
</dbReference>
<evidence type="ECO:0000259" key="5">
    <source>
        <dbReference type="Pfam" id="PF13193"/>
    </source>
</evidence>
<evidence type="ECO:0000313" key="6">
    <source>
        <dbReference type="Proteomes" id="UP000515160"/>
    </source>
</evidence>
<dbReference type="GO" id="GO:0005777">
    <property type="term" value="C:peroxisome"/>
    <property type="evidence" value="ECO:0007669"/>
    <property type="project" value="UniProtKB-SubCell"/>
</dbReference>
<protein>
    <submittedName>
        <fullName evidence="7">Luciferin 4-monooxygenase-like</fullName>
    </submittedName>
</protein>
<dbReference type="PANTHER" id="PTHR24096">
    <property type="entry name" value="LONG-CHAIN-FATTY-ACID--COA LIGASE"/>
    <property type="match status" value="1"/>
</dbReference>
<dbReference type="InterPro" id="IPR020845">
    <property type="entry name" value="AMP-binding_CS"/>
</dbReference>
<name>A0A6P8ZBZ5_DROAB</name>
<dbReference type="Pfam" id="PF13193">
    <property type="entry name" value="AMP-binding_C"/>
    <property type="match status" value="1"/>
</dbReference>
<dbReference type="PROSITE" id="PS00455">
    <property type="entry name" value="AMP_BINDING"/>
    <property type="match status" value="1"/>
</dbReference>
<comment type="subcellular location">
    <subcellularLocation>
        <location evidence="1">Peroxisome</location>
    </subcellularLocation>
</comment>
<evidence type="ECO:0000256" key="3">
    <source>
        <dbReference type="ARBA" id="ARBA00023140"/>
    </source>
</evidence>
<keyword evidence="3" id="KW-0576">Peroxisome</keyword>
<dbReference type="FunFam" id="3.30.300.30:FF:000007">
    <property type="entry name" value="4-coumarate--CoA ligase 2"/>
    <property type="match status" value="1"/>
</dbReference>
<proteinExistence type="inferred from homology"/>
<dbReference type="InterPro" id="IPR000873">
    <property type="entry name" value="AMP-dep_synth/lig_dom"/>
</dbReference>
<dbReference type="InterPro" id="IPR025110">
    <property type="entry name" value="AMP-bd_C"/>
</dbReference>
<dbReference type="InterPro" id="IPR045851">
    <property type="entry name" value="AMP-bd_C_sf"/>
</dbReference>
<dbReference type="PANTHER" id="PTHR24096:SF353">
    <property type="entry name" value="GH16244P-RELATED"/>
    <property type="match status" value="1"/>
</dbReference>
<dbReference type="OrthoDB" id="10253869at2759"/>
<dbReference type="SUPFAM" id="SSF56801">
    <property type="entry name" value="Acetyl-CoA synthetase-like"/>
    <property type="match status" value="1"/>
</dbReference>
<comment type="similarity">
    <text evidence="2">Belongs to the ATP-dependent AMP-binding enzyme family.</text>
</comment>
<evidence type="ECO:0000259" key="4">
    <source>
        <dbReference type="Pfam" id="PF00501"/>
    </source>
</evidence>
<dbReference type="RefSeq" id="XP_034114087.2">
    <property type="nucleotide sequence ID" value="XM_034258196.2"/>
</dbReference>
<dbReference type="Pfam" id="PF00501">
    <property type="entry name" value="AMP-binding"/>
    <property type="match status" value="1"/>
</dbReference>
<sequence>MLDHTRLTTKLTTSYNAEEKIWSGAGTQSSYNDDLTIAQLIFNQLQSEPEKVFQISIAENTQLTRGQMLENATKISAYLRQEGLIEESHNVGILARNTTHLAALAYGCLFNGTPFSAANPNMDEPKILDLFNLIKPQIIFCVAEDCGKATSVANSLGAKIITIDRSITGVTSIADILTTPLEKDYKPECFRRSRDSTIAILHTSGSTGTPKAVTIPNNPILFEAFSYLGVNDVQYTPSSLDWVSGLIKLITSGINGTLSLISEEPFSPAHFWTICENYNISWAMLGVSQVALLVNSPEINANQLKSIRYLIIVGGRIQPKTVATMESYLPGKGIQCMAYGMTEMVTPLANNFSTHTKPTSVGRLLPIIRMRAVDENGKNLGPNEVGEIYIDHGQHWSGYYQNAVATNEMRDIEGWFHTGDLGYFDEDNYLYVVDRKKDLLKYMRMSYYPNEIEEVIAQMPEVAEVCVFGIWSELKGDAATASIVIREGSTLKSTQVVDFVASKISASYKHLHGGVQFVSNLARSPNGKVNRRAVKEAFLKANQIEEK</sequence>
<dbReference type="GeneID" id="117574363"/>
<evidence type="ECO:0000256" key="2">
    <source>
        <dbReference type="ARBA" id="ARBA00006432"/>
    </source>
</evidence>
<dbReference type="Gene3D" id="3.40.50.12780">
    <property type="entry name" value="N-terminal domain of ligase-like"/>
    <property type="match status" value="1"/>
</dbReference>
<gene>
    <name evidence="7" type="primary">LOC117574363</name>
</gene>
<feature type="domain" description="AMP-binding enzyme C-terminal" evidence="5">
    <location>
        <begin position="451"/>
        <end position="528"/>
    </location>
</feature>
<dbReference type="GO" id="GO:0046949">
    <property type="term" value="P:fatty-acyl-CoA biosynthetic process"/>
    <property type="evidence" value="ECO:0007669"/>
    <property type="project" value="TreeGrafter"/>
</dbReference>
<dbReference type="AlphaFoldDB" id="A0A6P8ZBZ5"/>
<evidence type="ECO:0000256" key="1">
    <source>
        <dbReference type="ARBA" id="ARBA00004275"/>
    </source>
</evidence>
<dbReference type="GO" id="GO:0004467">
    <property type="term" value="F:long-chain fatty acid-CoA ligase activity"/>
    <property type="evidence" value="ECO:0007669"/>
    <property type="project" value="TreeGrafter"/>
</dbReference>
<dbReference type="Gene3D" id="3.30.300.30">
    <property type="match status" value="1"/>
</dbReference>
<evidence type="ECO:0000313" key="7">
    <source>
        <dbReference type="RefSeq" id="XP_034114087.2"/>
    </source>
</evidence>
<keyword evidence="6" id="KW-1185">Reference proteome</keyword>